<comment type="caution">
    <text evidence="2">The sequence shown here is derived from an EMBL/GenBank/DDBJ whole genome shotgun (WGS) entry which is preliminary data.</text>
</comment>
<dbReference type="SUPFAM" id="SSF53795">
    <property type="entry name" value="PEP carboxykinase-like"/>
    <property type="match status" value="1"/>
</dbReference>
<evidence type="ECO:0000313" key="3">
    <source>
        <dbReference type="Proteomes" id="UP000228531"/>
    </source>
</evidence>
<dbReference type="Pfam" id="PF07475">
    <property type="entry name" value="Hpr_kinase_C"/>
    <property type="match status" value="1"/>
</dbReference>
<gene>
    <name evidence="2" type="ORF">BC777_2886</name>
</gene>
<dbReference type="AlphaFoldDB" id="A0A2M8W6G4"/>
<sequence length="141" mass="14854">MSASDTLHASCVAWEDRAVLIMGAAGAGKSALALTLMALGCGLVADDRVCLSVKEGALVAEPHPNIQGLIEARGVGILNATTLPAARVVLAVDLDYSETNRLPQQQLFTYLGCDLPLICRIDASHFAPAVLQILRSGWSDR</sequence>
<keyword evidence="2" id="KW-0808">Transferase</keyword>
<dbReference type="OrthoDB" id="8326226at2"/>
<keyword evidence="3" id="KW-1185">Reference proteome</keyword>
<feature type="domain" description="HPr kinase/phosphorylase C-terminal" evidence="1">
    <location>
        <begin position="2"/>
        <end position="83"/>
    </location>
</feature>
<reference evidence="2 3" key="1">
    <citation type="submission" date="2017-11" db="EMBL/GenBank/DDBJ databases">
        <title>Genomic Encyclopedia of Archaeal and Bacterial Type Strains, Phase II (KMG-II): From Individual Species to Whole Genera.</title>
        <authorList>
            <person name="Goeker M."/>
        </authorList>
    </citation>
    <scope>NUCLEOTIDE SEQUENCE [LARGE SCALE GENOMIC DNA]</scope>
    <source>
        <strain evidence="2 3">DSM 29128</strain>
    </source>
</reference>
<name>A0A2M8W6G4_9RHOB</name>
<keyword evidence="2" id="KW-0418">Kinase</keyword>
<evidence type="ECO:0000259" key="1">
    <source>
        <dbReference type="Pfam" id="PF07475"/>
    </source>
</evidence>
<dbReference type="InterPro" id="IPR027417">
    <property type="entry name" value="P-loop_NTPase"/>
</dbReference>
<dbReference type="GO" id="GO:0006109">
    <property type="term" value="P:regulation of carbohydrate metabolic process"/>
    <property type="evidence" value="ECO:0007669"/>
    <property type="project" value="InterPro"/>
</dbReference>
<dbReference type="InterPro" id="IPR011104">
    <property type="entry name" value="Hpr_kin/Pase_C"/>
</dbReference>
<dbReference type="Gene3D" id="3.40.50.300">
    <property type="entry name" value="P-loop containing nucleotide triphosphate hydrolases"/>
    <property type="match status" value="1"/>
</dbReference>
<proteinExistence type="predicted"/>
<organism evidence="2 3">
    <name type="scientific">Yoonia maricola</name>
    <dbReference type="NCBI Taxonomy" id="420999"/>
    <lineage>
        <taxon>Bacteria</taxon>
        <taxon>Pseudomonadati</taxon>
        <taxon>Pseudomonadota</taxon>
        <taxon>Alphaproteobacteria</taxon>
        <taxon>Rhodobacterales</taxon>
        <taxon>Paracoccaceae</taxon>
        <taxon>Yoonia</taxon>
    </lineage>
</organism>
<dbReference type="CDD" id="cd01918">
    <property type="entry name" value="HprK_C"/>
    <property type="match status" value="1"/>
</dbReference>
<dbReference type="GO" id="GO:0000155">
    <property type="term" value="F:phosphorelay sensor kinase activity"/>
    <property type="evidence" value="ECO:0007669"/>
    <property type="project" value="InterPro"/>
</dbReference>
<protein>
    <submittedName>
        <fullName evidence="2">Hpr(Ser) kinase/phosphatase</fullName>
    </submittedName>
</protein>
<dbReference type="GO" id="GO:0005524">
    <property type="term" value="F:ATP binding"/>
    <property type="evidence" value="ECO:0007669"/>
    <property type="project" value="InterPro"/>
</dbReference>
<dbReference type="RefSeq" id="WP_100368789.1">
    <property type="nucleotide sequence ID" value="NZ_PGTY01000002.1"/>
</dbReference>
<accession>A0A2M8W6G4</accession>
<evidence type="ECO:0000313" key="2">
    <source>
        <dbReference type="EMBL" id="PJI86516.1"/>
    </source>
</evidence>
<dbReference type="EMBL" id="PGTY01000002">
    <property type="protein sequence ID" value="PJI86516.1"/>
    <property type="molecule type" value="Genomic_DNA"/>
</dbReference>
<dbReference type="Proteomes" id="UP000228531">
    <property type="component" value="Unassembled WGS sequence"/>
</dbReference>